<evidence type="ECO:0000313" key="3">
    <source>
        <dbReference type="Proteomes" id="UP000240996"/>
    </source>
</evidence>
<dbReference type="Pfam" id="PF13460">
    <property type="entry name" value="NAD_binding_10"/>
    <property type="match status" value="1"/>
</dbReference>
<name>A0A2T4YW54_9SPHN</name>
<dbReference type="GO" id="GO:0044877">
    <property type="term" value="F:protein-containing complex binding"/>
    <property type="evidence" value="ECO:0007669"/>
    <property type="project" value="TreeGrafter"/>
</dbReference>
<gene>
    <name evidence="2" type="ORF">C8J24_1454</name>
</gene>
<dbReference type="PANTHER" id="PTHR12126">
    <property type="entry name" value="NADH-UBIQUINONE OXIDOREDUCTASE 39 KDA SUBUNIT-RELATED"/>
    <property type="match status" value="1"/>
</dbReference>
<dbReference type="SUPFAM" id="SSF51735">
    <property type="entry name" value="NAD(P)-binding Rossmann-fold domains"/>
    <property type="match status" value="1"/>
</dbReference>
<dbReference type="Proteomes" id="UP000240996">
    <property type="component" value="Unassembled WGS sequence"/>
</dbReference>
<feature type="domain" description="NAD(P)-binding" evidence="1">
    <location>
        <begin position="10"/>
        <end position="151"/>
    </location>
</feature>
<dbReference type="PANTHER" id="PTHR12126:SF11">
    <property type="entry name" value="NADH DEHYDROGENASE [UBIQUINONE] 1 ALPHA SUBCOMPLEX SUBUNIT 9, MITOCHONDRIAL"/>
    <property type="match status" value="1"/>
</dbReference>
<dbReference type="EMBL" id="PZZN01000001">
    <property type="protein sequence ID" value="PTM48045.1"/>
    <property type="molecule type" value="Genomic_DNA"/>
</dbReference>
<evidence type="ECO:0000259" key="1">
    <source>
        <dbReference type="Pfam" id="PF13460"/>
    </source>
</evidence>
<dbReference type="CDD" id="cd05271">
    <property type="entry name" value="NDUFA9_like_SDR_a"/>
    <property type="match status" value="1"/>
</dbReference>
<proteinExistence type="predicted"/>
<evidence type="ECO:0000313" key="2">
    <source>
        <dbReference type="EMBL" id="PTM48045.1"/>
    </source>
</evidence>
<reference evidence="2 3" key="1">
    <citation type="submission" date="2018-04" db="EMBL/GenBank/DDBJ databases">
        <title>Genomic Encyclopedia of Type Strains, Phase III (KMG-III): the genomes of soil and plant-associated and newly described type strains.</title>
        <authorList>
            <person name="Whitman W."/>
        </authorList>
    </citation>
    <scope>NUCLEOTIDE SEQUENCE [LARGE SCALE GENOMIC DNA]</scope>
    <source>
        <strain evidence="2 3">NW12</strain>
    </source>
</reference>
<protein>
    <submittedName>
        <fullName evidence="2">NADH dehydrogenase</fullName>
    </submittedName>
</protein>
<keyword evidence="3" id="KW-1185">Reference proteome</keyword>
<dbReference type="AlphaFoldDB" id="A0A2T4YW54"/>
<dbReference type="RefSeq" id="WP_107931268.1">
    <property type="nucleotide sequence ID" value="NZ_PZZN01000001.1"/>
</dbReference>
<organism evidence="2 3">
    <name type="scientific">Sphingomonas aerolata</name>
    <dbReference type="NCBI Taxonomy" id="185951"/>
    <lineage>
        <taxon>Bacteria</taxon>
        <taxon>Pseudomonadati</taxon>
        <taxon>Pseudomonadota</taxon>
        <taxon>Alphaproteobacteria</taxon>
        <taxon>Sphingomonadales</taxon>
        <taxon>Sphingomonadaceae</taxon>
        <taxon>Sphingomonas</taxon>
    </lineage>
</organism>
<dbReference type="InterPro" id="IPR036291">
    <property type="entry name" value="NAD(P)-bd_dom_sf"/>
</dbReference>
<sequence>MNDRLVTLIGGGGFVGRYVAQALLASGARVRIAQRDPRQAFFLKPLGGLGQTQFVGADVTKPATIAQAVQGADIVVNLVGVLAGDFHGVQTLGARTVAEAAAKAGVGALIHVSAIGADAASESAYGKSKGEGEAAVRAAFPNATILRPSIIFGQEDQFVNRFAGMIAKAPVVPVLRAGAKFQPVFVGNVADAIVAAAAAPETFGGKTLEIGGPDVITMGNLIRWIAAAIGREPSIVELPDFAGALIAKAGFLPGAPITQDQWRMLQSDNIVTGVDGLKAMGIEATPMSTVAPGWLVRFRKAGRFGRRAETRVETGVDTHSATHVV</sequence>
<dbReference type="Gene3D" id="3.40.50.720">
    <property type="entry name" value="NAD(P)-binding Rossmann-like Domain"/>
    <property type="match status" value="1"/>
</dbReference>
<dbReference type="InterPro" id="IPR051207">
    <property type="entry name" value="ComplexI_NDUFA9_subunit"/>
</dbReference>
<accession>A0A2T4YW54</accession>
<dbReference type="InterPro" id="IPR016040">
    <property type="entry name" value="NAD(P)-bd_dom"/>
</dbReference>
<comment type="caution">
    <text evidence="2">The sequence shown here is derived from an EMBL/GenBank/DDBJ whole genome shotgun (WGS) entry which is preliminary data.</text>
</comment>